<evidence type="ECO:0000256" key="5">
    <source>
        <dbReference type="ARBA" id="ARBA00023239"/>
    </source>
</evidence>
<dbReference type="NCBIfam" id="TIGR00525">
    <property type="entry name" value="folB"/>
    <property type="match status" value="1"/>
</dbReference>
<name>A0ABR5TLD9_9BACL</name>
<evidence type="ECO:0000256" key="4">
    <source>
        <dbReference type="ARBA" id="ARBA00022909"/>
    </source>
</evidence>
<organism evidence="8 9">
    <name type="scientific">Gemelliphila asaccharolytica</name>
    <dbReference type="NCBI Taxonomy" id="502393"/>
    <lineage>
        <taxon>Bacteria</taxon>
        <taxon>Bacillati</taxon>
        <taxon>Bacillota</taxon>
        <taxon>Bacilli</taxon>
        <taxon>Bacillales</taxon>
        <taxon>Gemellaceae</taxon>
        <taxon>Gemelliphila</taxon>
    </lineage>
</organism>
<accession>A0ABR5TLD9</accession>
<comment type="caution">
    <text evidence="8">The sequence shown here is derived from an EMBL/GenBank/DDBJ whole genome shotgun (WGS) entry which is preliminary data.</text>
</comment>
<keyword evidence="9" id="KW-1185">Reference proteome</keyword>
<dbReference type="EC" id="4.1.2.25" evidence="6"/>
<evidence type="ECO:0000256" key="2">
    <source>
        <dbReference type="ARBA" id="ARBA00005013"/>
    </source>
</evidence>
<dbReference type="InterPro" id="IPR006156">
    <property type="entry name" value="Dihydroneopterin_aldolase"/>
</dbReference>
<dbReference type="Pfam" id="PF02152">
    <property type="entry name" value="FolB"/>
    <property type="match status" value="1"/>
</dbReference>
<evidence type="ECO:0000256" key="6">
    <source>
        <dbReference type="RuleBase" id="RU362079"/>
    </source>
</evidence>
<evidence type="ECO:0000256" key="1">
    <source>
        <dbReference type="ARBA" id="ARBA00001353"/>
    </source>
</evidence>
<keyword evidence="5 6" id="KW-0456">Lyase</keyword>
<comment type="function">
    <text evidence="6">Catalyzes the conversion of 7,8-dihydroneopterin to 6-hydroxymethyl-7,8-dihydropterin.</text>
</comment>
<protein>
    <recommendedName>
        <fullName evidence="6">7,8-dihydroneopterin aldolase</fullName>
        <ecNumber evidence="6">4.1.2.25</ecNumber>
    </recommendedName>
</protein>
<dbReference type="SUPFAM" id="SSF55620">
    <property type="entry name" value="Tetrahydrobiopterin biosynthesis enzymes-like"/>
    <property type="match status" value="1"/>
</dbReference>
<reference evidence="8 9" key="1">
    <citation type="submission" date="2016-01" db="EMBL/GenBank/DDBJ databases">
        <authorList>
            <person name="Mitreva M."/>
            <person name="Pepin K.H."/>
            <person name="Mihindukulasuriya K.A."/>
            <person name="Fulton R."/>
            <person name="Fronick C."/>
            <person name="O'Laughlin M."/>
            <person name="Miner T."/>
            <person name="Herter B."/>
            <person name="Rosa B.A."/>
            <person name="Cordes M."/>
            <person name="Tomlinson C."/>
            <person name="Wollam A."/>
            <person name="Palsikar V.B."/>
            <person name="Mardis E.R."/>
            <person name="Wilson R.K."/>
        </authorList>
    </citation>
    <scope>NUCLEOTIDE SEQUENCE [LARGE SCALE GENOMIC DNA]</scope>
    <source>
        <strain evidence="8 9">KA00071</strain>
    </source>
</reference>
<dbReference type="Gene3D" id="3.30.1130.10">
    <property type="match status" value="1"/>
</dbReference>
<sequence length="126" mass="14919">MKNIIYIENLEIFAFHGVIKEENELGQKFIFNIECELDYKKAMINDNLQESVSYADIVKEIYEVVTGEKYKLLEKLSYEIIKKIFLKYNLISKIRLKINKPNAPIPQIFSKCGTFLEISRKEFEEI</sequence>
<dbReference type="Proteomes" id="UP000070467">
    <property type="component" value="Unassembled WGS sequence"/>
</dbReference>
<evidence type="ECO:0000313" key="9">
    <source>
        <dbReference type="Proteomes" id="UP000070467"/>
    </source>
</evidence>
<keyword evidence="4 6" id="KW-0289">Folate biosynthesis</keyword>
<gene>
    <name evidence="8" type="ORF">HMPREF1871_00831</name>
</gene>
<dbReference type="InterPro" id="IPR043133">
    <property type="entry name" value="GTP-CH-I_C/QueF"/>
</dbReference>
<dbReference type="CDD" id="cd00534">
    <property type="entry name" value="DHNA_DHNTPE"/>
    <property type="match status" value="1"/>
</dbReference>
<comment type="catalytic activity">
    <reaction evidence="1 6">
        <text>7,8-dihydroneopterin = 6-hydroxymethyl-7,8-dihydropterin + glycolaldehyde</text>
        <dbReference type="Rhea" id="RHEA:10540"/>
        <dbReference type="ChEBI" id="CHEBI:17001"/>
        <dbReference type="ChEBI" id="CHEBI:17071"/>
        <dbReference type="ChEBI" id="CHEBI:44841"/>
        <dbReference type="EC" id="4.1.2.25"/>
    </reaction>
</comment>
<dbReference type="PANTHER" id="PTHR42844">
    <property type="entry name" value="DIHYDRONEOPTERIN ALDOLASE 1-RELATED"/>
    <property type="match status" value="1"/>
</dbReference>
<dbReference type="InterPro" id="IPR006157">
    <property type="entry name" value="FolB_dom"/>
</dbReference>
<proteinExistence type="inferred from homology"/>
<dbReference type="PANTHER" id="PTHR42844:SF1">
    <property type="entry name" value="DIHYDRONEOPTERIN ALDOLASE 1-RELATED"/>
    <property type="match status" value="1"/>
</dbReference>
<feature type="domain" description="Dihydroneopterin aldolase/epimerase" evidence="7">
    <location>
        <begin position="5"/>
        <end position="120"/>
    </location>
</feature>
<evidence type="ECO:0000256" key="3">
    <source>
        <dbReference type="ARBA" id="ARBA00005708"/>
    </source>
</evidence>
<comment type="similarity">
    <text evidence="3 6">Belongs to the DHNA family.</text>
</comment>
<evidence type="ECO:0000313" key="8">
    <source>
        <dbReference type="EMBL" id="KXB57659.1"/>
    </source>
</evidence>
<dbReference type="RefSeq" id="WP_066130329.1">
    <property type="nucleotide sequence ID" value="NZ_KQ959887.1"/>
</dbReference>
<dbReference type="EMBL" id="LSDB01000038">
    <property type="protein sequence ID" value="KXB57659.1"/>
    <property type="molecule type" value="Genomic_DNA"/>
</dbReference>
<dbReference type="NCBIfam" id="TIGR00526">
    <property type="entry name" value="folB_dom"/>
    <property type="match status" value="1"/>
</dbReference>
<dbReference type="SMART" id="SM00905">
    <property type="entry name" value="FolB"/>
    <property type="match status" value="1"/>
</dbReference>
<evidence type="ECO:0000259" key="7">
    <source>
        <dbReference type="SMART" id="SM00905"/>
    </source>
</evidence>
<comment type="pathway">
    <text evidence="2 6">Cofactor biosynthesis; tetrahydrofolate biosynthesis; 2-amino-4-hydroxy-6-hydroxymethyl-7,8-dihydropteridine diphosphate from 7,8-dihydroneopterin triphosphate: step 3/4.</text>
</comment>